<dbReference type="PRINTS" id="PR00081">
    <property type="entry name" value="GDHRDH"/>
</dbReference>
<dbReference type="InterPro" id="IPR036291">
    <property type="entry name" value="NAD(P)-bd_dom_sf"/>
</dbReference>
<dbReference type="CDD" id="cd05374">
    <property type="entry name" value="17beta-HSD-like_SDR_c"/>
    <property type="match status" value="1"/>
</dbReference>
<evidence type="ECO:0000313" key="4">
    <source>
        <dbReference type="EMBL" id="GAA3716642.1"/>
    </source>
</evidence>
<name>A0ABP7ECY1_9ACTN</name>
<dbReference type="SUPFAM" id="SSF51735">
    <property type="entry name" value="NAD(P)-binding Rossmann-fold domains"/>
    <property type="match status" value="1"/>
</dbReference>
<keyword evidence="5" id="KW-1185">Reference proteome</keyword>
<dbReference type="InterPro" id="IPR051911">
    <property type="entry name" value="SDR_oxidoreductase"/>
</dbReference>
<dbReference type="Proteomes" id="UP001500902">
    <property type="component" value="Unassembled WGS sequence"/>
</dbReference>
<dbReference type="Pfam" id="PF00106">
    <property type="entry name" value="adh_short"/>
    <property type="match status" value="1"/>
</dbReference>
<dbReference type="InterPro" id="IPR002347">
    <property type="entry name" value="SDR_fam"/>
</dbReference>
<proteinExistence type="inferred from homology"/>
<comment type="similarity">
    <text evidence="1 3">Belongs to the short-chain dehydrogenases/reductases (SDR) family.</text>
</comment>
<dbReference type="PANTHER" id="PTHR43976">
    <property type="entry name" value="SHORT CHAIN DEHYDROGENASE"/>
    <property type="match status" value="1"/>
</dbReference>
<evidence type="ECO:0000256" key="2">
    <source>
        <dbReference type="ARBA" id="ARBA00023002"/>
    </source>
</evidence>
<dbReference type="EMBL" id="BAAAZP010000236">
    <property type="protein sequence ID" value="GAA3716642.1"/>
    <property type="molecule type" value="Genomic_DNA"/>
</dbReference>
<dbReference type="NCBIfam" id="NF006114">
    <property type="entry name" value="PRK08263.1"/>
    <property type="match status" value="1"/>
</dbReference>
<dbReference type="PRINTS" id="PR00080">
    <property type="entry name" value="SDRFAMILY"/>
</dbReference>
<evidence type="ECO:0000313" key="5">
    <source>
        <dbReference type="Proteomes" id="UP001500902"/>
    </source>
</evidence>
<sequence length="271" mass="29256">MASKTWLITGASRGFGRVWTTAALERGDSVAATARDVRTLDPLVETWGDAVLPIELDVTDRAAAFAAVARAHDRFGSLDVVVNNAGYGLFGMVEEVTEEQARQQLDTNLIGPLWVTQAALPVLREQGHGHIIQVSSVGGVFALPGLGLYHASKWGLEGMTSSLAMEVRSFGIKVTLVEPAGFATDWQGSSAVRAAPLPAYEEFRANLPISASTRRGDPEATGAAILEIVDAEEPPLRVFFGDQPLPLLRAEYARRVAEWEAWDDLSRRAFA</sequence>
<organism evidence="4 5">
    <name type="scientific">Nonomuraea antimicrobica</name>
    <dbReference type="NCBI Taxonomy" id="561173"/>
    <lineage>
        <taxon>Bacteria</taxon>
        <taxon>Bacillati</taxon>
        <taxon>Actinomycetota</taxon>
        <taxon>Actinomycetes</taxon>
        <taxon>Streptosporangiales</taxon>
        <taxon>Streptosporangiaceae</taxon>
        <taxon>Nonomuraea</taxon>
    </lineage>
</organism>
<comment type="caution">
    <text evidence="4">The sequence shown here is derived from an EMBL/GenBank/DDBJ whole genome shotgun (WGS) entry which is preliminary data.</text>
</comment>
<evidence type="ECO:0000256" key="3">
    <source>
        <dbReference type="RuleBase" id="RU000363"/>
    </source>
</evidence>
<evidence type="ECO:0000256" key="1">
    <source>
        <dbReference type="ARBA" id="ARBA00006484"/>
    </source>
</evidence>
<accession>A0ABP7ECY1</accession>
<protein>
    <submittedName>
        <fullName evidence="4">SDR family oxidoreductase</fullName>
    </submittedName>
</protein>
<dbReference type="RefSeq" id="WP_344895924.1">
    <property type="nucleotide sequence ID" value="NZ_BAAAZP010000236.1"/>
</dbReference>
<dbReference type="Gene3D" id="3.40.50.720">
    <property type="entry name" value="NAD(P)-binding Rossmann-like Domain"/>
    <property type="match status" value="1"/>
</dbReference>
<gene>
    <name evidence="4" type="ORF">GCM10022224_097860</name>
</gene>
<keyword evidence="2" id="KW-0560">Oxidoreductase</keyword>
<reference evidence="5" key="1">
    <citation type="journal article" date="2019" name="Int. J. Syst. Evol. Microbiol.">
        <title>The Global Catalogue of Microorganisms (GCM) 10K type strain sequencing project: providing services to taxonomists for standard genome sequencing and annotation.</title>
        <authorList>
            <consortium name="The Broad Institute Genomics Platform"/>
            <consortium name="The Broad Institute Genome Sequencing Center for Infectious Disease"/>
            <person name="Wu L."/>
            <person name="Ma J."/>
        </authorList>
    </citation>
    <scope>NUCLEOTIDE SEQUENCE [LARGE SCALE GENOMIC DNA]</scope>
    <source>
        <strain evidence="5">JCM 16904</strain>
    </source>
</reference>
<dbReference type="PANTHER" id="PTHR43976:SF16">
    <property type="entry name" value="SHORT-CHAIN DEHYDROGENASE_REDUCTASE FAMILY PROTEIN"/>
    <property type="match status" value="1"/>
</dbReference>